<dbReference type="EMBL" id="CP048000">
    <property type="protein sequence ID" value="QHQ60780.1"/>
    <property type="molecule type" value="Genomic_DNA"/>
</dbReference>
<dbReference type="InterPro" id="IPR014227">
    <property type="entry name" value="YtvI-like"/>
</dbReference>
<evidence type="ECO:0000256" key="5">
    <source>
        <dbReference type="ARBA" id="ARBA00023136"/>
    </source>
</evidence>
<evidence type="ECO:0000256" key="6">
    <source>
        <dbReference type="SAM" id="Phobius"/>
    </source>
</evidence>
<feature type="transmembrane region" description="Helical" evidence="6">
    <location>
        <begin position="273"/>
        <end position="291"/>
    </location>
</feature>
<feature type="transmembrane region" description="Helical" evidence="6">
    <location>
        <begin position="216"/>
        <end position="238"/>
    </location>
</feature>
<dbReference type="AlphaFoldDB" id="A0A6P1THT8"/>
<dbReference type="NCBIfam" id="TIGR02872">
    <property type="entry name" value="spore_ytvI"/>
    <property type="match status" value="1"/>
</dbReference>
<dbReference type="GO" id="GO:0055085">
    <property type="term" value="P:transmembrane transport"/>
    <property type="evidence" value="ECO:0007669"/>
    <property type="project" value="TreeGrafter"/>
</dbReference>
<accession>A0A6P1THT8</accession>
<proteinExistence type="inferred from homology"/>
<dbReference type="PANTHER" id="PTHR21716">
    <property type="entry name" value="TRANSMEMBRANE PROTEIN"/>
    <property type="match status" value="1"/>
</dbReference>
<dbReference type="GO" id="GO:0016020">
    <property type="term" value="C:membrane"/>
    <property type="evidence" value="ECO:0007669"/>
    <property type="project" value="UniProtKB-SubCell"/>
</dbReference>
<feature type="transmembrane region" description="Helical" evidence="6">
    <location>
        <begin position="311"/>
        <end position="333"/>
    </location>
</feature>
<keyword evidence="8" id="KW-1185">Reference proteome</keyword>
<gene>
    <name evidence="7" type="primary">ytvI</name>
    <name evidence="7" type="ORF">Ana3638_08350</name>
</gene>
<evidence type="ECO:0000256" key="4">
    <source>
        <dbReference type="ARBA" id="ARBA00022989"/>
    </source>
</evidence>
<sequence length="353" mass="39437">MNLNKQKAFLIHFAYFAVILGIAYISIKYFLPLLMPFVIGLIVAALLRPLIDIISGKLHLKRSFVSIFILLLFYSFIAFLATLVSARVVSFVQNLFYQLPKIYEDSLNPALNKAAEDLLKRFPDIEFYLEDIFNSINESIFSFLTTASSTVVGAITGFAGQVPSILINFIFTIVSTFFFTIDYHRIAGFVLKQFSSEKRNMIILMKDNIIGTLGKFIRAYTTLIIITFLELSVGFWILKVPNPFLIAALVAFVDILPILGTGAVLLPWVILSFIFGNNTMGIGILILYIVITVVRQTLEPRVVGQQIGLHPVVTLICIFVGAQLLGVVGIFLLPVTATIIKKLNDEGTIHLFR</sequence>
<feature type="transmembrane region" description="Helical" evidence="6">
    <location>
        <begin position="244"/>
        <end position="266"/>
    </location>
</feature>
<dbReference type="PANTHER" id="PTHR21716:SF68">
    <property type="entry name" value="TRANSPORT PROTEIN YTVI-RELATED"/>
    <property type="match status" value="1"/>
</dbReference>
<keyword evidence="5 6" id="KW-0472">Membrane</keyword>
<feature type="transmembrane region" description="Helical" evidence="6">
    <location>
        <begin position="33"/>
        <end position="51"/>
    </location>
</feature>
<feature type="transmembrane region" description="Helical" evidence="6">
    <location>
        <begin position="63"/>
        <end position="86"/>
    </location>
</feature>
<evidence type="ECO:0000313" key="7">
    <source>
        <dbReference type="EMBL" id="QHQ60780.1"/>
    </source>
</evidence>
<comment type="subcellular location">
    <subcellularLocation>
        <location evidence="1">Membrane</location>
        <topology evidence="1">Multi-pass membrane protein</topology>
    </subcellularLocation>
</comment>
<evidence type="ECO:0000256" key="3">
    <source>
        <dbReference type="ARBA" id="ARBA00022692"/>
    </source>
</evidence>
<comment type="similarity">
    <text evidence="2">Belongs to the autoinducer-2 exporter (AI-2E) (TC 2.A.86) family.</text>
</comment>
<name>A0A6P1THT8_9FIRM</name>
<feature type="transmembrane region" description="Helical" evidence="6">
    <location>
        <begin position="9"/>
        <end position="27"/>
    </location>
</feature>
<dbReference type="Proteomes" id="UP000464314">
    <property type="component" value="Chromosome"/>
</dbReference>
<feature type="transmembrane region" description="Helical" evidence="6">
    <location>
        <begin position="165"/>
        <end position="183"/>
    </location>
</feature>
<keyword evidence="3 6" id="KW-0812">Transmembrane</keyword>
<evidence type="ECO:0000256" key="1">
    <source>
        <dbReference type="ARBA" id="ARBA00004141"/>
    </source>
</evidence>
<evidence type="ECO:0000313" key="8">
    <source>
        <dbReference type="Proteomes" id="UP000464314"/>
    </source>
</evidence>
<dbReference type="InterPro" id="IPR002549">
    <property type="entry name" value="AI-2E-like"/>
</dbReference>
<dbReference type="Pfam" id="PF01594">
    <property type="entry name" value="AI-2E_transport"/>
    <property type="match status" value="1"/>
</dbReference>
<keyword evidence="4 6" id="KW-1133">Transmembrane helix</keyword>
<reference evidence="7 8" key="1">
    <citation type="submission" date="2020-01" db="EMBL/GenBank/DDBJ databases">
        <title>Genome analysis of Anaerocolumna sp. CBA3638.</title>
        <authorList>
            <person name="Kim J."/>
            <person name="Roh S.W."/>
        </authorList>
    </citation>
    <scope>NUCLEOTIDE SEQUENCE [LARGE SCALE GENOMIC DNA]</scope>
    <source>
        <strain evidence="7 8">CBA3638</strain>
    </source>
</reference>
<dbReference type="RefSeq" id="WP_161837611.1">
    <property type="nucleotide sequence ID" value="NZ_CP048000.1"/>
</dbReference>
<organism evidence="7 8">
    <name type="scientific">Anaerocolumna sedimenticola</name>
    <dbReference type="NCBI Taxonomy" id="2696063"/>
    <lineage>
        <taxon>Bacteria</taxon>
        <taxon>Bacillati</taxon>
        <taxon>Bacillota</taxon>
        <taxon>Clostridia</taxon>
        <taxon>Lachnospirales</taxon>
        <taxon>Lachnospiraceae</taxon>
        <taxon>Anaerocolumna</taxon>
    </lineage>
</organism>
<dbReference type="KEGG" id="anr:Ana3638_08350"/>
<protein>
    <submittedName>
        <fullName evidence="7">Sporulation integral membrane protein YtvI</fullName>
    </submittedName>
</protein>
<evidence type="ECO:0000256" key="2">
    <source>
        <dbReference type="ARBA" id="ARBA00009773"/>
    </source>
</evidence>